<reference evidence="12" key="1">
    <citation type="submission" date="2016-05" db="EMBL/GenBank/DDBJ databases">
        <title>Paenibacillus oryzae. sp. nov., isolated from the rice root.</title>
        <authorList>
            <person name="Zhang J."/>
            <person name="Zhang X."/>
        </authorList>
    </citation>
    <scope>NUCLEOTIDE SEQUENCE [LARGE SCALE GENOMIC DNA]</scope>
    <source>
        <strain evidence="12">KCTC13222</strain>
    </source>
</reference>
<dbReference type="OrthoDB" id="342399at2"/>
<evidence type="ECO:0000259" key="10">
    <source>
        <dbReference type="PROSITE" id="PS50110"/>
    </source>
</evidence>
<organism evidence="11 12">
    <name type="scientific">Paenibacillus pectinilyticus</name>
    <dbReference type="NCBI Taxonomy" id="512399"/>
    <lineage>
        <taxon>Bacteria</taxon>
        <taxon>Bacillati</taxon>
        <taxon>Bacillota</taxon>
        <taxon>Bacilli</taxon>
        <taxon>Bacillales</taxon>
        <taxon>Paenibacillaceae</taxon>
        <taxon>Paenibacillus</taxon>
    </lineage>
</organism>
<dbReference type="Pfam" id="PF12833">
    <property type="entry name" value="HTH_18"/>
    <property type="match status" value="1"/>
</dbReference>
<dbReference type="InterPro" id="IPR001789">
    <property type="entry name" value="Sig_transdc_resp-reg_receiver"/>
</dbReference>
<dbReference type="GO" id="GO:0003700">
    <property type="term" value="F:DNA-binding transcription factor activity"/>
    <property type="evidence" value="ECO:0007669"/>
    <property type="project" value="InterPro"/>
</dbReference>
<dbReference type="SUPFAM" id="SSF52172">
    <property type="entry name" value="CheY-like"/>
    <property type="match status" value="1"/>
</dbReference>
<dbReference type="CDD" id="cd17536">
    <property type="entry name" value="REC_YesN-like"/>
    <property type="match status" value="1"/>
</dbReference>
<dbReference type="PANTHER" id="PTHR42713">
    <property type="entry name" value="HISTIDINE KINASE-RELATED"/>
    <property type="match status" value="1"/>
</dbReference>
<keyword evidence="4" id="KW-0902">Two-component regulatory system</keyword>
<keyword evidence="2" id="KW-0963">Cytoplasm</keyword>
<evidence type="ECO:0000256" key="7">
    <source>
        <dbReference type="ARBA" id="ARBA00023163"/>
    </source>
</evidence>
<feature type="domain" description="HTH araC/xylS-type" evidence="9">
    <location>
        <begin position="428"/>
        <end position="526"/>
    </location>
</feature>
<evidence type="ECO:0000256" key="6">
    <source>
        <dbReference type="ARBA" id="ARBA00023125"/>
    </source>
</evidence>
<evidence type="ECO:0000256" key="3">
    <source>
        <dbReference type="ARBA" id="ARBA00022553"/>
    </source>
</evidence>
<dbReference type="STRING" id="512399.A8709_32755"/>
<dbReference type="EMBL" id="LYPC01000027">
    <property type="protein sequence ID" value="OCT12586.1"/>
    <property type="molecule type" value="Genomic_DNA"/>
</dbReference>
<evidence type="ECO:0000256" key="2">
    <source>
        <dbReference type="ARBA" id="ARBA00022490"/>
    </source>
</evidence>
<comment type="subcellular location">
    <subcellularLocation>
        <location evidence="1">Cytoplasm</location>
    </subcellularLocation>
</comment>
<dbReference type="SUPFAM" id="SSF46689">
    <property type="entry name" value="Homeodomain-like"/>
    <property type="match status" value="2"/>
</dbReference>
<evidence type="ECO:0008006" key="13">
    <source>
        <dbReference type="Google" id="ProtNLM"/>
    </source>
</evidence>
<evidence type="ECO:0000259" key="9">
    <source>
        <dbReference type="PROSITE" id="PS01124"/>
    </source>
</evidence>
<proteinExistence type="predicted"/>
<dbReference type="SMART" id="SM00342">
    <property type="entry name" value="HTH_ARAC"/>
    <property type="match status" value="1"/>
</dbReference>
<dbReference type="SMART" id="SM00448">
    <property type="entry name" value="REC"/>
    <property type="match status" value="1"/>
</dbReference>
<dbReference type="Gene3D" id="3.40.50.2300">
    <property type="match status" value="1"/>
</dbReference>
<sequence length="538" mass="62121">MKTVVIVDDEALVRVGLQSIINWEDQGYRLIGAYKSGVEAWEAMNRHMPDILLTDIRMPEMDGLELIRHVRSVNKTMNILILSSYEEFSYLRKSIQLGVQDYIPKHELEPMELIRILNNLTYQDDESESPYVSKAYKEQNEKQELLESTRFIRGIQVRKESMFARNYPILNEKWGKQGTRAAWFVVKPIPRKGGYKPSEWRALTVLAEDIMERSKGFDYIGVDGDQLHGLVLLTPTQDQSEQAPFLFHLASKFREALAYNLNIDAVIGISTISSFATTLTDFRKSAIQALLHSFYRGAGIYITDIEPELQAFTEQEWVQIQKTVRQFLAVLDLEGVFHWLKSSHESFSAKVLPSDVVRLYRSTVNRILEQIQIKFEGAYHREDQVKVQAPEFELSEDPESIVELHDIAQKIVKHRYEAVRFLQMPWVRQALTYIDTHYSDPLKLEEVASQVNFSEGYFSQKFQAELGCHFTDYLARVRISKALELIRFTEIGTEEIAAAVGYPNPNYFIKVFKRIMGMTLSDYKLSLRGGPLFVVEEG</sequence>
<evidence type="ECO:0000313" key="11">
    <source>
        <dbReference type="EMBL" id="OCT12586.1"/>
    </source>
</evidence>
<keyword evidence="6" id="KW-0238">DNA-binding</keyword>
<dbReference type="InterPro" id="IPR009057">
    <property type="entry name" value="Homeodomain-like_sf"/>
</dbReference>
<dbReference type="InterPro" id="IPR051552">
    <property type="entry name" value="HptR"/>
</dbReference>
<dbReference type="GO" id="GO:0043565">
    <property type="term" value="F:sequence-specific DNA binding"/>
    <property type="evidence" value="ECO:0007669"/>
    <property type="project" value="InterPro"/>
</dbReference>
<dbReference type="Proteomes" id="UP000093309">
    <property type="component" value="Unassembled WGS sequence"/>
</dbReference>
<dbReference type="Pfam" id="PF00072">
    <property type="entry name" value="Response_reg"/>
    <property type="match status" value="1"/>
</dbReference>
<dbReference type="RefSeq" id="WP_065857020.1">
    <property type="nucleotide sequence ID" value="NZ_LYPC01000027.1"/>
</dbReference>
<gene>
    <name evidence="11" type="ORF">A8709_32755</name>
</gene>
<evidence type="ECO:0000256" key="1">
    <source>
        <dbReference type="ARBA" id="ARBA00004496"/>
    </source>
</evidence>
<feature type="domain" description="Response regulatory" evidence="10">
    <location>
        <begin position="3"/>
        <end position="120"/>
    </location>
</feature>
<evidence type="ECO:0000256" key="4">
    <source>
        <dbReference type="ARBA" id="ARBA00023012"/>
    </source>
</evidence>
<feature type="modified residue" description="4-aspartylphosphate" evidence="8">
    <location>
        <position position="55"/>
    </location>
</feature>
<dbReference type="Gene3D" id="1.10.10.60">
    <property type="entry name" value="Homeodomain-like"/>
    <property type="match status" value="2"/>
</dbReference>
<dbReference type="InterPro" id="IPR018060">
    <property type="entry name" value="HTH_AraC"/>
</dbReference>
<protein>
    <recommendedName>
        <fullName evidence="13">DNA-binding response regulator</fullName>
    </recommendedName>
</protein>
<evidence type="ECO:0000256" key="5">
    <source>
        <dbReference type="ARBA" id="ARBA00023015"/>
    </source>
</evidence>
<keyword evidence="5" id="KW-0805">Transcription regulation</keyword>
<dbReference type="PROSITE" id="PS01124">
    <property type="entry name" value="HTH_ARAC_FAMILY_2"/>
    <property type="match status" value="1"/>
</dbReference>
<dbReference type="AlphaFoldDB" id="A0A1C0ZWW2"/>
<dbReference type="PROSITE" id="PS50110">
    <property type="entry name" value="RESPONSE_REGULATORY"/>
    <property type="match status" value="1"/>
</dbReference>
<dbReference type="PANTHER" id="PTHR42713:SF3">
    <property type="entry name" value="TRANSCRIPTIONAL REGULATORY PROTEIN HPTR"/>
    <property type="match status" value="1"/>
</dbReference>
<keyword evidence="7" id="KW-0804">Transcription</keyword>
<comment type="caution">
    <text evidence="11">The sequence shown here is derived from an EMBL/GenBank/DDBJ whole genome shotgun (WGS) entry which is preliminary data.</text>
</comment>
<keyword evidence="12" id="KW-1185">Reference proteome</keyword>
<evidence type="ECO:0000256" key="8">
    <source>
        <dbReference type="PROSITE-ProRule" id="PRU00169"/>
    </source>
</evidence>
<name>A0A1C0ZWW2_9BACL</name>
<dbReference type="GO" id="GO:0000160">
    <property type="term" value="P:phosphorelay signal transduction system"/>
    <property type="evidence" value="ECO:0007669"/>
    <property type="project" value="UniProtKB-KW"/>
</dbReference>
<accession>A0A1C0ZWW2</accession>
<keyword evidence="3 8" id="KW-0597">Phosphoprotein</keyword>
<dbReference type="InterPro" id="IPR011006">
    <property type="entry name" value="CheY-like_superfamily"/>
</dbReference>
<evidence type="ECO:0000313" key="12">
    <source>
        <dbReference type="Proteomes" id="UP000093309"/>
    </source>
</evidence>
<dbReference type="GO" id="GO:0005737">
    <property type="term" value="C:cytoplasm"/>
    <property type="evidence" value="ECO:0007669"/>
    <property type="project" value="UniProtKB-SubCell"/>
</dbReference>